<comment type="caution">
    <text evidence="1">The sequence shown here is derived from an EMBL/GenBank/DDBJ whole genome shotgun (WGS) entry which is preliminary data.</text>
</comment>
<gene>
    <name evidence="1" type="ORF">LTR37_008153</name>
</gene>
<organism evidence="1 2">
    <name type="scientific">Vermiconidia calcicola</name>
    <dbReference type="NCBI Taxonomy" id="1690605"/>
    <lineage>
        <taxon>Eukaryota</taxon>
        <taxon>Fungi</taxon>
        <taxon>Dikarya</taxon>
        <taxon>Ascomycota</taxon>
        <taxon>Pezizomycotina</taxon>
        <taxon>Dothideomycetes</taxon>
        <taxon>Dothideomycetidae</taxon>
        <taxon>Mycosphaerellales</taxon>
        <taxon>Extremaceae</taxon>
        <taxon>Vermiconidia</taxon>
    </lineage>
</organism>
<dbReference type="EMBL" id="JAUTXU010000059">
    <property type="protein sequence ID" value="KAK3713903.1"/>
    <property type="molecule type" value="Genomic_DNA"/>
</dbReference>
<accession>A0ACC3NBF1</accession>
<keyword evidence="2" id="KW-1185">Reference proteome</keyword>
<dbReference type="Proteomes" id="UP001281147">
    <property type="component" value="Unassembled WGS sequence"/>
</dbReference>
<name>A0ACC3NBF1_9PEZI</name>
<proteinExistence type="predicted"/>
<protein>
    <submittedName>
        <fullName evidence="1">Uncharacterized protein</fullName>
    </submittedName>
</protein>
<evidence type="ECO:0000313" key="2">
    <source>
        <dbReference type="Proteomes" id="UP001281147"/>
    </source>
</evidence>
<evidence type="ECO:0000313" key="1">
    <source>
        <dbReference type="EMBL" id="KAK3713903.1"/>
    </source>
</evidence>
<reference evidence="1" key="1">
    <citation type="submission" date="2023-07" db="EMBL/GenBank/DDBJ databases">
        <title>Black Yeasts Isolated from many extreme environments.</title>
        <authorList>
            <person name="Coleine C."/>
            <person name="Stajich J.E."/>
            <person name="Selbmann L."/>
        </authorList>
    </citation>
    <scope>NUCLEOTIDE SEQUENCE</scope>
    <source>
        <strain evidence="1">CCFEE 5714</strain>
    </source>
</reference>
<sequence length="358" mass="39484">MAHEDPTGLAYPLSDYNRIADEDDHHTLPLGIPTKKRRFEPVHIFTALLSWLCLMAAYITITTHLPLAWYLGFSGQIVVIGFLLGIMDLCTLTVVPYTFILLEARFGSSSLQNYEALLTSQVLSPGAKPIWRLALGFFVVLPFGLSVAYKRFLGGTSSAQITVNPPGQYGIDFPDISAWAPSGDAIYLLATSISPFLSASQYNPQPYPPVDAFPSPYGYNTLLLSGNAAALLDIRTKSYVKRAQASLSNTAGEEWYLNSTVDAYVAMQAIGSDSQSNDRTWFKAVNSSVNLWPAQGLSGAYLWEKPGVSIDFMPSEDNTQCFIGVYENSEVQEGFLTFSNPRYSEYASFRPYAQEFSI</sequence>